<proteinExistence type="predicted"/>
<dbReference type="EMBL" id="JACBYF010000011">
    <property type="protein sequence ID" value="NYS47730.1"/>
    <property type="molecule type" value="Genomic_DNA"/>
</dbReference>
<accession>A0ABX2SZK4</accession>
<dbReference type="Proteomes" id="UP000531840">
    <property type="component" value="Unassembled WGS sequence"/>
</dbReference>
<name>A0ABX2SZK4_9BACL</name>
<protein>
    <submittedName>
        <fullName evidence="1">Uncharacterized protein</fullName>
    </submittedName>
</protein>
<sequence length="83" mass="9940">MEELKYYLKSRIENIEKEIKTGKDKFKNIKKKEELLNVIFLIDLMDKHNINSKNILEVIQVETVTDSSQIRLFDDCDTENQDY</sequence>
<gene>
    <name evidence="1" type="ORF">HZY85_05925</name>
</gene>
<evidence type="ECO:0000313" key="2">
    <source>
        <dbReference type="Proteomes" id="UP000531840"/>
    </source>
</evidence>
<organism evidence="1 2">
    <name type="scientific">Gemelliphila palaticanis</name>
    <dbReference type="NCBI Taxonomy" id="81950"/>
    <lineage>
        <taxon>Bacteria</taxon>
        <taxon>Bacillati</taxon>
        <taxon>Bacillota</taxon>
        <taxon>Bacilli</taxon>
        <taxon>Bacillales</taxon>
        <taxon>Gemellaceae</taxon>
        <taxon>Gemelliphila</taxon>
    </lineage>
</organism>
<evidence type="ECO:0000313" key="1">
    <source>
        <dbReference type="EMBL" id="NYS47730.1"/>
    </source>
</evidence>
<keyword evidence="2" id="KW-1185">Reference proteome</keyword>
<dbReference type="RefSeq" id="WP_179941516.1">
    <property type="nucleotide sequence ID" value="NZ_JACBYF010000011.1"/>
</dbReference>
<comment type="caution">
    <text evidence="1">The sequence shown here is derived from an EMBL/GenBank/DDBJ whole genome shotgun (WGS) entry which is preliminary data.</text>
</comment>
<reference evidence="1 2" key="1">
    <citation type="submission" date="2020-07" db="EMBL/GenBank/DDBJ databases">
        <title>MOT database genomes.</title>
        <authorList>
            <person name="Joseph S."/>
            <person name="Aduse-Opoku J."/>
            <person name="Hashim A."/>
            <person name="Wade W."/>
            <person name="Curtis M."/>
        </authorList>
    </citation>
    <scope>NUCLEOTIDE SEQUENCE [LARGE SCALE GENOMIC DNA]</scope>
    <source>
        <strain evidence="1 2">CIP 106318</strain>
    </source>
</reference>